<dbReference type="GO" id="GO:0007165">
    <property type="term" value="P:signal transduction"/>
    <property type="evidence" value="ECO:0007669"/>
    <property type="project" value="TreeGrafter"/>
</dbReference>
<dbReference type="GO" id="GO:0004175">
    <property type="term" value="F:endopeptidase activity"/>
    <property type="evidence" value="ECO:0007669"/>
    <property type="project" value="TreeGrafter"/>
</dbReference>
<dbReference type="Pfam" id="PF13180">
    <property type="entry name" value="PDZ_2"/>
    <property type="match status" value="1"/>
</dbReference>
<gene>
    <name evidence="8" type="ORF">B0G92_0844</name>
    <name evidence="9" type="ORF">CLV50_0661</name>
</gene>
<dbReference type="EMBL" id="PJND01000007">
    <property type="protein sequence ID" value="PKW29213.1"/>
    <property type="molecule type" value="Genomic_DNA"/>
</dbReference>
<dbReference type="InterPro" id="IPR036034">
    <property type="entry name" value="PDZ_sf"/>
</dbReference>
<dbReference type="InterPro" id="IPR001478">
    <property type="entry name" value="PDZ"/>
</dbReference>
<evidence type="ECO:0000256" key="1">
    <source>
        <dbReference type="ARBA" id="ARBA00009179"/>
    </source>
</evidence>
<dbReference type="InterPro" id="IPR005151">
    <property type="entry name" value="Tail-specific_protease"/>
</dbReference>
<evidence type="ECO:0000313" key="8">
    <source>
        <dbReference type="EMBL" id="PKW29213.1"/>
    </source>
</evidence>
<dbReference type="GO" id="GO:0008236">
    <property type="term" value="F:serine-type peptidase activity"/>
    <property type="evidence" value="ECO:0007669"/>
    <property type="project" value="UniProtKB-KW"/>
</dbReference>
<proteinExistence type="inferred from homology"/>
<dbReference type="CDD" id="cd06782">
    <property type="entry name" value="cpPDZ_CPP-like"/>
    <property type="match status" value="1"/>
</dbReference>
<dbReference type="SMART" id="SM00245">
    <property type="entry name" value="TSPc"/>
    <property type="match status" value="1"/>
</dbReference>
<comment type="caution">
    <text evidence="9">The sequence shown here is derived from an EMBL/GenBank/DDBJ whole genome shotgun (WGS) entry which is preliminary data.</text>
</comment>
<dbReference type="Gene3D" id="3.90.226.10">
    <property type="entry name" value="2-enoyl-CoA Hydratase, Chain A, domain 1"/>
    <property type="match status" value="1"/>
</dbReference>
<dbReference type="CDD" id="cd07560">
    <property type="entry name" value="Peptidase_S41_CPP"/>
    <property type="match status" value="1"/>
</dbReference>
<dbReference type="AlphaFoldDB" id="A0A497V7H8"/>
<feature type="domain" description="PDZ" evidence="6">
    <location>
        <begin position="98"/>
        <end position="173"/>
    </location>
</feature>
<evidence type="ECO:0000256" key="5">
    <source>
        <dbReference type="RuleBase" id="RU004404"/>
    </source>
</evidence>
<evidence type="ECO:0000256" key="2">
    <source>
        <dbReference type="ARBA" id="ARBA00022670"/>
    </source>
</evidence>
<reference evidence="9 11" key="2">
    <citation type="submission" date="2018-10" db="EMBL/GenBank/DDBJ databases">
        <title>Genomic Encyclopedia of Archaeal and Bacterial Type Strains, Phase II (KMG-II): from individual species to whole genera.</title>
        <authorList>
            <person name="Goeker M."/>
        </authorList>
    </citation>
    <scope>NUCLEOTIDE SEQUENCE [LARGE SCALE GENOMIC DNA]</scope>
    <source>
        <strain evidence="9 11">DSM 21886</strain>
    </source>
</reference>
<feature type="domain" description="Tail specific protease" evidence="7">
    <location>
        <begin position="175"/>
        <end position="358"/>
    </location>
</feature>
<evidence type="ECO:0000313" key="11">
    <source>
        <dbReference type="Proteomes" id="UP000275027"/>
    </source>
</evidence>
<dbReference type="SUPFAM" id="SSF50156">
    <property type="entry name" value="PDZ domain-like"/>
    <property type="match status" value="1"/>
</dbReference>
<sequence>MKNNKIYLPLVIFAALAIGVVLGGMLNFPTQGVAFSKTSPKNKLNKLLDFIDREYVDNVNTDSIVDLTVTGILDKLDPHSVYIAKNEFEQVSQSMKGDFVGIGVNFYMYNDTVAVIKPVEGGPSEKAGIKSGDRILFADNYKLFGRKITNDTLFSKLKGSVGSDVELTIYRKNENKKLKVKVRRDVIPIKSVDIAVMVNPSVGYIKINRFAETTYDEFESGLLSLKKQGAKTLIIDVRDNGGGYLDKAIEIADDFLKDNALIVFTKNKKGRVDKTYATNDGSFETGKVYILINENSASASEILAGAIQDNDRGLIVGRRSFGKGLVQREMPLGDGSAVRLTVARYYTPTGRSIQKSYEKGSEEYFKEFEKRFESGELYKSDSIKVADTLKFRTPKGRIVYGGGGIVPDIFVPLEVEHGEESIAYMMQSGLVGYFAFEELDKNRNDFKNLTFQQFLTKMQQTDSYFNTFQKYLIKNGVLLDLKHTKNLVKRYLAAEFARQLYGDDKYYEIVLKEDAMIKAVLENKQEIK</sequence>
<dbReference type="GO" id="GO:0030288">
    <property type="term" value="C:outer membrane-bounded periplasmic space"/>
    <property type="evidence" value="ECO:0007669"/>
    <property type="project" value="TreeGrafter"/>
</dbReference>
<dbReference type="InterPro" id="IPR029045">
    <property type="entry name" value="ClpP/crotonase-like_dom_sf"/>
</dbReference>
<keyword evidence="10" id="KW-1185">Reference proteome</keyword>
<dbReference type="NCBIfam" id="TIGR00225">
    <property type="entry name" value="prc"/>
    <property type="match status" value="1"/>
</dbReference>
<reference evidence="8 10" key="1">
    <citation type="submission" date="2017-12" db="EMBL/GenBank/DDBJ databases">
        <title>Genomic Encyclopedia of Type Strains, Phase III (KMG-III): the genomes of soil and plant-associated and newly described type strains.</title>
        <authorList>
            <person name="Whitman W."/>
        </authorList>
    </citation>
    <scope>NUCLEOTIDE SEQUENCE [LARGE SCALE GENOMIC DNA]</scope>
    <source>
        <strain evidence="8 10">IP-10</strain>
    </source>
</reference>
<accession>A0A497V7H8</accession>
<evidence type="ECO:0000259" key="6">
    <source>
        <dbReference type="SMART" id="SM00228"/>
    </source>
</evidence>
<evidence type="ECO:0000259" key="7">
    <source>
        <dbReference type="SMART" id="SM00245"/>
    </source>
</evidence>
<dbReference type="SMART" id="SM00228">
    <property type="entry name" value="PDZ"/>
    <property type="match status" value="1"/>
</dbReference>
<dbReference type="PANTHER" id="PTHR32060:SF30">
    <property type="entry name" value="CARBOXY-TERMINAL PROCESSING PROTEASE CTPA"/>
    <property type="match status" value="1"/>
</dbReference>
<dbReference type="Proteomes" id="UP000275027">
    <property type="component" value="Unassembled WGS sequence"/>
</dbReference>
<dbReference type="GO" id="GO:0006508">
    <property type="term" value="P:proteolysis"/>
    <property type="evidence" value="ECO:0007669"/>
    <property type="project" value="UniProtKB-KW"/>
</dbReference>
<dbReference type="EMBL" id="RCCB01000010">
    <property type="protein sequence ID" value="RLJ35286.1"/>
    <property type="molecule type" value="Genomic_DNA"/>
</dbReference>
<organism evidence="9 11">
    <name type="scientific">Flavobacterium lindanitolerans</name>
    <dbReference type="NCBI Taxonomy" id="428988"/>
    <lineage>
        <taxon>Bacteria</taxon>
        <taxon>Pseudomonadati</taxon>
        <taxon>Bacteroidota</taxon>
        <taxon>Flavobacteriia</taxon>
        <taxon>Flavobacteriales</taxon>
        <taxon>Flavobacteriaceae</taxon>
        <taxon>Flavobacterium</taxon>
    </lineage>
</organism>
<dbReference type="Pfam" id="PF03572">
    <property type="entry name" value="Peptidase_S41"/>
    <property type="match status" value="1"/>
</dbReference>
<keyword evidence="4 5" id="KW-0720">Serine protease</keyword>
<evidence type="ECO:0000256" key="4">
    <source>
        <dbReference type="ARBA" id="ARBA00022825"/>
    </source>
</evidence>
<comment type="similarity">
    <text evidence="1 5">Belongs to the peptidase S41A family.</text>
</comment>
<dbReference type="InterPro" id="IPR004447">
    <property type="entry name" value="Peptidase_S41A"/>
</dbReference>
<protein>
    <submittedName>
        <fullName evidence="9">Carboxyl-terminal processing protease</fullName>
    </submittedName>
</protein>
<dbReference type="Proteomes" id="UP000233767">
    <property type="component" value="Unassembled WGS sequence"/>
</dbReference>
<dbReference type="RefSeq" id="WP_101471193.1">
    <property type="nucleotide sequence ID" value="NZ_PJND01000007.1"/>
</dbReference>
<keyword evidence="2 5" id="KW-0645">Protease</keyword>
<dbReference type="Gene3D" id="2.30.42.10">
    <property type="match status" value="1"/>
</dbReference>
<evidence type="ECO:0000256" key="3">
    <source>
        <dbReference type="ARBA" id="ARBA00022801"/>
    </source>
</evidence>
<dbReference type="PANTHER" id="PTHR32060">
    <property type="entry name" value="TAIL-SPECIFIC PROTEASE"/>
    <property type="match status" value="1"/>
</dbReference>
<name>A0A497V7H8_9FLAO</name>
<dbReference type="SUPFAM" id="SSF52096">
    <property type="entry name" value="ClpP/crotonase"/>
    <property type="match status" value="1"/>
</dbReference>
<dbReference type="Gene3D" id="3.30.750.44">
    <property type="match status" value="1"/>
</dbReference>
<evidence type="ECO:0000313" key="9">
    <source>
        <dbReference type="EMBL" id="RLJ35286.1"/>
    </source>
</evidence>
<evidence type="ECO:0000313" key="10">
    <source>
        <dbReference type="Proteomes" id="UP000233767"/>
    </source>
</evidence>
<keyword evidence="3 5" id="KW-0378">Hydrolase</keyword>